<evidence type="ECO:0000259" key="3">
    <source>
        <dbReference type="PROSITE" id="PS50887"/>
    </source>
</evidence>
<dbReference type="Gene3D" id="3.40.190.10">
    <property type="entry name" value="Periplasmic binding protein-like II"/>
    <property type="match status" value="2"/>
</dbReference>
<gene>
    <name evidence="4" type="ORF">NJR55_09880</name>
</gene>
<evidence type="ECO:0000256" key="2">
    <source>
        <dbReference type="SAM" id="Phobius"/>
    </source>
</evidence>
<name>A0A9X2JRY9_9GAMM</name>
<dbReference type="InterPro" id="IPR029787">
    <property type="entry name" value="Nucleotide_cyclase"/>
</dbReference>
<protein>
    <submittedName>
        <fullName evidence="4">Diguanylate cyclase</fullName>
        <ecNumber evidence="4">2.7.7.65</ecNumber>
    </submittedName>
</protein>
<dbReference type="InterPro" id="IPR001638">
    <property type="entry name" value="Solute-binding_3/MltF_N"/>
</dbReference>
<dbReference type="CDD" id="cd01949">
    <property type="entry name" value="GGDEF"/>
    <property type="match status" value="1"/>
</dbReference>
<dbReference type="FunFam" id="3.30.70.270:FF:000001">
    <property type="entry name" value="Diguanylate cyclase domain protein"/>
    <property type="match status" value="1"/>
</dbReference>
<dbReference type="SUPFAM" id="SSF55073">
    <property type="entry name" value="Nucleotide cyclase"/>
    <property type="match status" value="1"/>
</dbReference>
<dbReference type="Proteomes" id="UP001139474">
    <property type="component" value="Unassembled WGS sequence"/>
</dbReference>
<keyword evidence="4" id="KW-0808">Transferase</keyword>
<keyword evidence="2" id="KW-0812">Transmembrane</keyword>
<dbReference type="GO" id="GO:0052621">
    <property type="term" value="F:diguanylate cyclase activity"/>
    <property type="evidence" value="ECO:0007669"/>
    <property type="project" value="UniProtKB-EC"/>
</dbReference>
<dbReference type="RefSeq" id="WP_253619781.1">
    <property type="nucleotide sequence ID" value="NZ_JAMZDE010000007.1"/>
</dbReference>
<dbReference type="SMART" id="SM00062">
    <property type="entry name" value="PBPb"/>
    <property type="match status" value="1"/>
</dbReference>
<keyword evidence="5" id="KW-1185">Reference proteome</keyword>
<feature type="domain" description="GGDEF" evidence="3">
    <location>
        <begin position="362"/>
        <end position="495"/>
    </location>
</feature>
<comment type="caution">
    <text evidence="4">The sequence shown here is derived from an EMBL/GenBank/DDBJ whole genome shotgun (WGS) entry which is preliminary data.</text>
</comment>
<keyword evidence="2" id="KW-1133">Transmembrane helix</keyword>
<keyword evidence="2" id="KW-0472">Membrane</keyword>
<evidence type="ECO:0000313" key="5">
    <source>
        <dbReference type="Proteomes" id="UP001139474"/>
    </source>
</evidence>
<dbReference type="Gene3D" id="3.30.70.270">
    <property type="match status" value="1"/>
</dbReference>
<dbReference type="Pfam" id="PF00497">
    <property type="entry name" value="SBP_bac_3"/>
    <property type="match status" value="1"/>
</dbReference>
<dbReference type="InterPro" id="IPR052163">
    <property type="entry name" value="DGC-Regulatory_Protein"/>
</dbReference>
<dbReference type="InterPro" id="IPR043128">
    <property type="entry name" value="Rev_trsase/Diguanyl_cyclase"/>
</dbReference>
<evidence type="ECO:0000313" key="4">
    <source>
        <dbReference type="EMBL" id="MCP1339897.1"/>
    </source>
</evidence>
<proteinExistence type="predicted"/>
<dbReference type="Pfam" id="PF00990">
    <property type="entry name" value="GGDEF"/>
    <property type="match status" value="1"/>
</dbReference>
<dbReference type="EMBL" id="JAMZDE010000007">
    <property type="protein sequence ID" value="MCP1339897.1"/>
    <property type="molecule type" value="Genomic_DNA"/>
</dbReference>
<dbReference type="PROSITE" id="PS50887">
    <property type="entry name" value="GGDEF"/>
    <property type="match status" value="1"/>
</dbReference>
<dbReference type="CDD" id="cd01007">
    <property type="entry name" value="PBP2_BvgS_HisK_like"/>
    <property type="match status" value="1"/>
</dbReference>
<dbReference type="AlphaFoldDB" id="A0A9X2JRY9"/>
<keyword evidence="4" id="KW-0548">Nucleotidyltransferase</keyword>
<sequence>MLLTHRQYSTKIRAIAVEGKTLKRALGVVSAIFVTFTTTVFNSHAGQSDNWTQAYEEVRIGVPDQMEPLVSIKDGKAVGLDVDLIKKFTQDISAKIVWKPCGHWRDCLEAIKNKEIDVLTSVSYSVERNQFIDFTQSYWSTPWAVASMNTTQLSSGSLHLEQLTDSKIGVVEGYNIVPQLSQLRSVQTIEVGGIREGVNLLRNSAVDYYVDSLPLLVHELQERPLPGAELSVIDDAQGEELYLAVRDDWKPLVMALNHGIDSVTESERNELKNKWYGFHLEQGWSNKELLDIAMKVGSVVLLIIVGFAIWNSRLRREIKLRKAAERRIRHIATHDELTGLPNRNLMQDRLEQTISQNERTGKPFAVLFLDLDGFKKINDEFGHSYGDELLIQAAHRMGTLLRRSDTVCRHGGDEFVILLPTANNVGSSLAVSRKLVVQLAKPYKVKKQQLEISVSIGVAIYPKNGTNTDDLLRSADKAMYRAKAAGKNDVRLAGDDG</sequence>
<reference evidence="4" key="1">
    <citation type="submission" date="2022-06" db="EMBL/GenBank/DDBJ databases">
        <title>Idiomarina rhizosphaerae M1R2S28.</title>
        <authorList>
            <person name="Sun J.-Q."/>
            <person name="Li L.-F."/>
        </authorList>
    </citation>
    <scope>NUCLEOTIDE SEQUENCE</scope>
    <source>
        <strain evidence="4">M1R2S28</strain>
    </source>
</reference>
<dbReference type="PANTHER" id="PTHR46663:SF3">
    <property type="entry name" value="SLL0267 PROTEIN"/>
    <property type="match status" value="1"/>
</dbReference>
<accession>A0A9X2JRY9</accession>
<organism evidence="4 5">
    <name type="scientific">Idiomarina rhizosphaerae</name>
    <dbReference type="NCBI Taxonomy" id="2961572"/>
    <lineage>
        <taxon>Bacteria</taxon>
        <taxon>Pseudomonadati</taxon>
        <taxon>Pseudomonadota</taxon>
        <taxon>Gammaproteobacteria</taxon>
        <taxon>Alteromonadales</taxon>
        <taxon>Idiomarinaceae</taxon>
        <taxon>Idiomarina</taxon>
    </lineage>
</organism>
<dbReference type="SUPFAM" id="SSF53850">
    <property type="entry name" value="Periplasmic binding protein-like II"/>
    <property type="match status" value="1"/>
</dbReference>
<dbReference type="EC" id="2.7.7.65" evidence="4"/>
<feature type="transmembrane region" description="Helical" evidence="2">
    <location>
        <begin position="292"/>
        <end position="312"/>
    </location>
</feature>
<dbReference type="PANTHER" id="PTHR46663">
    <property type="entry name" value="DIGUANYLATE CYCLASE DGCT-RELATED"/>
    <property type="match status" value="1"/>
</dbReference>
<comment type="cofactor">
    <cofactor evidence="1">
        <name>Mg(2+)</name>
        <dbReference type="ChEBI" id="CHEBI:18420"/>
    </cofactor>
</comment>
<dbReference type="NCBIfam" id="TIGR00254">
    <property type="entry name" value="GGDEF"/>
    <property type="match status" value="1"/>
</dbReference>
<evidence type="ECO:0000256" key="1">
    <source>
        <dbReference type="ARBA" id="ARBA00001946"/>
    </source>
</evidence>
<dbReference type="InterPro" id="IPR000160">
    <property type="entry name" value="GGDEF_dom"/>
</dbReference>
<dbReference type="SMART" id="SM00267">
    <property type="entry name" value="GGDEF"/>
    <property type="match status" value="1"/>
</dbReference>